<dbReference type="PANTHER" id="PTHR39321">
    <property type="entry name" value="NICOTINATE-NUCLEOTIDE ADENYLYLTRANSFERASE-RELATED"/>
    <property type="match status" value="1"/>
</dbReference>
<evidence type="ECO:0000256" key="2">
    <source>
        <dbReference type="ARBA" id="ARBA00005019"/>
    </source>
</evidence>
<dbReference type="HAMAP" id="MF_00244">
    <property type="entry name" value="NaMN_adenylyltr"/>
    <property type="match status" value="1"/>
</dbReference>
<keyword evidence="5 11" id="KW-0808">Transferase</keyword>
<evidence type="ECO:0000256" key="11">
    <source>
        <dbReference type="HAMAP-Rule" id="MF_00244"/>
    </source>
</evidence>
<dbReference type="InterPro" id="IPR005248">
    <property type="entry name" value="NadD/NMNAT"/>
</dbReference>
<evidence type="ECO:0000256" key="4">
    <source>
        <dbReference type="ARBA" id="ARBA00022642"/>
    </source>
</evidence>
<proteinExistence type="inferred from homology"/>
<evidence type="ECO:0000256" key="7">
    <source>
        <dbReference type="ARBA" id="ARBA00022741"/>
    </source>
</evidence>
<evidence type="ECO:0000256" key="8">
    <source>
        <dbReference type="ARBA" id="ARBA00022840"/>
    </source>
</evidence>
<gene>
    <name evidence="11" type="primary">nadD</name>
    <name evidence="14" type="ORF">SAMN06295998_11056</name>
</gene>
<dbReference type="EMBL" id="FWYD01000010">
    <property type="protein sequence ID" value="SMC91387.1"/>
    <property type="molecule type" value="Genomic_DNA"/>
</dbReference>
<name>A0A1W2D1E5_9RHOB</name>
<comment type="catalytic activity">
    <reaction evidence="10 11">
        <text>nicotinate beta-D-ribonucleotide + ATP + H(+) = deamido-NAD(+) + diphosphate</text>
        <dbReference type="Rhea" id="RHEA:22860"/>
        <dbReference type="ChEBI" id="CHEBI:15378"/>
        <dbReference type="ChEBI" id="CHEBI:30616"/>
        <dbReference type="ChEBI" id="CHEBI:33019"/>
        <dbReference type="ChEBI" id="CHEBI:57502"/>
        <dbReference type="ChEBI" id="CHEBI:58437"/>
        <dbReference type="EC" id="2.7.7.18"/>
    </reaction>
</comment>
<dbReference type="AlphaFoldDB" id="A0A1W2D1E5"/>
<dbReference type="CDD" id="cd02165">
    <property type="entry name" value="NMNAT"/>
    <property type="match status" value="1"/>
</dbReference>
<dbReference type="InterPro" id="IPR004821">
    <property type="entry name" value="Cyt_trans-like"/>
</dbReference>
<dbReference type="SUPFAM" id="SSF52374">
    <property type="entry name" value="Nucleotidylyl transferase"/>
    <property type="match status" value="1"/>
</dbReference>
<comment type="similarity">
    <text evidence="3 11">Belongs to the NadD family.</text>
</comment>
<dbReference type="EC" id="2.7.7.18" evidence="11"/>
<dbReference type="GO" id="GO:0009435">
    <property type="term" value="P:NAD+ biosynthetic process"/>
    <property type="evidence" value="ECO:0007669"/>
    <property type="project" value="UniProtKB-UniRule"/>
</dbReference>
<dbReference type="InterPro" id="IPR014729">
    <property type="entry name" value="Rossmann-like_a/b/a_fold"/>
</dbReference>
<keyword evidence="6 11" id="KW-0548">Nucleotidyltransferase</keyword>
<keyword evidence="7 11" id="KW-0547">Nucleotide-binding</keyword>
<feature type="region of interest" description="Disordered" evidence="12">
    <location>
        <begin position="224"/>
        <end position="250"/>
    </location>
</feature>
<organism evidence="14 15">
    <name type="scientific">Primorskyibacter flagellatus</name>
    <dbReference type="NCBI Taxonomy" id="1387277"/>
    <lineage>
        <taxon>Bacteria</taxon>
        <taxon>Pseudomonadati</taxon>
        <taxon>Pseudomonadota</taxon>
        <taxon>Alphaproteobacteria</taxon>
        <taxon>Rhodobacterales</taxon>
        <taxon>Roseobacteraceae</taxon>
        <taxon>Primorskyibacter</taxon>
    </lineage>
</organism>
<protein>
    <recommendedName>
        <fullName evidence="11">Probable nicotinate-nucleotide adenylyltransferase</fullName>
        <ecNumber evidence="11">2.7.7.18</ecNumber>
    </recommendedName>
    <alternativeName>
        <fullName evidence="11">Deamido-NAD(+) diphosphorylase</fullName>
    </alternativeName>
    <alternativeName>
        <fullName evidence="11">Deamido-NAD(+) pyrophosphorylase</fullName>
    </alternativeName>
    <alternativeName>
        <fullName evidence="11">Nicotinate mononucleotide adenylyltransferase</fullName>
        <shortName evidence="11">NaMN adenylyltransferase</shortName>
    </alternativeName>
</protein>
<dbReference type="GO" id="GO:0005524">
    <property type="term" value="F:ATP binding"/>
    <property type="evidence" value="ECO:0007669"/>
    <property type="project" value="UniProtKB-KW"/>
</dbReference>
<dbReference type="Proteomes" id="UP000192330">
    <property type="component" value="Unassembled WGS sequence"/>
</dbReference>
<dbReference type="GO" id="GO:0004515">
    <property type="term" value="F:nicotinate-nucleotide adenylyltransferase activity"/>
    <property type="evidence" value="ECO:0007669"/>
    <property type="project" value="UniProtKB-UniRule"/>
</dbReference>
<dbReference type="Pfam" id="PF01467">
    <property type="entry name" value="CTP_transf_like"/>
    <property type="match status" value="1"/>
</dbReference>
<dbReference type="STRING" id="1387277.SAMN06295998_11056"/>
<keyword evidence="15" id="KW-1185">Reference proteome</keyword>
<reference evidence="14 15" key="1">
    <citation type="submission" date="2017-04" db="EMBL/GenBank/DDBJ databases">
        <authorList>
            <person name="Afonso C.L."/>
            <person name="Miller P.J."/>
            <person name="Scott M.A."/>
            <person name="Spackman E."/>
            <person name="Goraichik I."/>
            <person name="Dimitrov K.M."/>
            <person name="Suarez D.L."/>
            <person name="Swayne D.E."/>
        </authorList>
    </citation>
    <scope>NUCLEOTIDE SEQUENCE [LARGE SCALE GENOMIC DNA]</scope>
    <source>
        <strain evidence="14 15">CGMCC 1.12644</strain>
    </source>
</reference>
<comment type="function">
    <text evidence="1 11">Catalyzes the reversible adenylation of nicotinate mononucleotide (NaMN) to nicotinic acid adenine dinucleotide (NaAD).</text>
</comment>
<evidence type="ECO:0000259" key="13">
    <source>
        <dbReference type="Pfam" id="PF01467"/>
    </source>
</evidence>
<evidence type="ECO:0000313" key="14">
    <source>
        <dbReference type="EMBL" id="SMC91387.1"/>
    </source>
</evidence>
<evidence type="ECO:0000256" key="1">
    <source>
        <dbReference type="ARBA" id="ARBA00002324"/>
    </source>
</evidence>
<evidence type="ECO:0000256" key="5">
    <source>
        <dbReference type="ARBA" id="ARBA00022679"/>
    </source>
</evidence>
<dbReference type="PANTHER" id="PTHR39321:SF3">
    <property type="entry name" value="PHOSPHOPANTETHEINE ADENYLYLTRANSFERASE"/>
    <property type="match status" value="1"/>
</dbReference>
<evidence type="ECO:0000256" key="6">
    <source>
        <dbReference type="ARBA" id="ARBA00022695"/>
    </source>
</evidence>
<feature type="compositionally biased region" description="Polar residues" evidence="12">
    <location>
        <begin position="226"/>
        <end position="241"/>
    </location>
</feature>
<evidence type="ECO:0000313" key="15">
    <source>
        <dbReference type="Proteomes" id="UP000192330"/>
    </source>
</evidence>
<sequence>MIFALRSSFCSAGRSYYAISGPTRRKMKQRGAYLRAGMRVGLLGGSFDPAHAGHVRVTLEALRRFGLDRVWWLVSPGNPLKPRGPAPLEQRMAGARAIMQHPKVHVSDFEAQAGTRYTADTVLRLRKIHPGVRFVWLMGADNLVQFSQWDNWQQIMRSVPVGVLARPGDRISARTSVAARVFRHARLPAQASRLLPNAQAPAWCFVNMPMVDLSSSAIRAARHSGTGAQSAGTHENSTCGTANGGVNSGT</sequence>
<keyword evidence="4 11" id="KW-0662">Pyridine nucleotide biosynthesis</keyword>
<accession>A0A1W2D1E5</accession>
<evidence type="ECO:0000256" key="12">
    <source>
        <dbReference type="SAM" id="MobiDB-lite"/>
    </source>
</evidence>
<comment type="pathway">
    <text evidence="2 11">Cofactor biosynthesis; NAD(+) biosynthesis; deamido-NAD(+) from nicotinate D-ribonucleotide: step 1/1.</text>
</comment>
<dbReference type="Gene3D" id="3.40.50.620">
    <property type="entry name" value="HUPs"/>
    <property type="match status" value="1"/>
</dbReference>
<evidence type="ECO:0000256" key="9">
    <source>
        <dbReference type="ARBA" id="ARBA00023027"/>
    </source>
</evidence>
<keyword evidence="9 11" id="KW-0520">NAD</keyword>
<evidence type="ECO:0000256" key="10">
    <source>
        <dbReference type="ARBA" id="ARBA00048721"/>
    </source>
</evidence>
<evidence type="ECO:0000256" key="3">
    <source>
        <dbReference type="ARBA" id="ARBA00009014"/>
    </source>
</evidence>
<dbReference type="UniPathway" id="UPA00253">
    <property type="reaction ID" value="UER00332"/>
</dbReference>
<dbReference type="NCBIfam" id="NF000843">
    <property type="entry name" value="PRK00071.2-2"/>
    <property type="match status" value="1"/>
</dbReference>
<dbReference type="NCBIfam" id="TIGR00482">
    <property type="entry name" value="nicotinate (nicotinamide) nucleotide adenylyltransferase"/>
    <property type="match status" value="1"/>
</dbReference>
<feature type="domain" description="Cytidyltransferase-like" evidence="13">
    <location>
        <begin position="42"/>
        <end position="220"/>
    </location>
</feature>
<keyword evidence="8 11" id="KW-0067">ATP-binding</keyword>